<sequence>MEDILKCNVIRPFQVPNSLPKRTVLSCIQRFFDPLGFLSPVLIRPKVLLQKTWTLKLEWDAQLPTDTEKEFRSWLYKIASLDQVMIPRCLYLNCERDVQLHVFCDASCEAYASVVFARSVVQDTVRSCSLEEDKYTAARAYGLCLEARLLNAIINALGVDYPTYIWSDPSTAITWITRAQTWNTFVKKRVTEIRNLTDVKSWVHISGDENPAGLPSRGCSAARYLKSEWWKGPHWLYEDPGDWPKTELMVKREEVNMESKECVLAEVALERRWFSTKFSSYSSNLRVIGWIKIFSSRSCKRGICGDSLSAERIEQAERTMVGIIQPLPFKPRKMYGKNLRVGVFSDGLLYVEGKLLDSEESEHFRRPFLLPHEHPLVDLMIREEHLRNNHAGTHILMSILIEKFWIIKSRKTIGRIVVGIDLAGPLNLKDGSKVWMVLFNCAVYRAIHLEMVSSLETDSFILALSRFIGRLERPNTIYSDKGTNLVGTRNLFARLKWDKIVKETQEQRISSKLNPPTAAWWGGFWEQMIRMIKNLSSKIFGHRKLNYEQLETCLIEVISTINKRPLTYITENSDDLIPLTPAMFMQDRTTVGNV</sequence>
<evidence type="ECO:0000259" key="1">
    <source>
        <dbReference type="PROSITE" id="PS50994"/>
    </source>
</evidence>
<dbReference type="InterPro" id="IPR036397">
    <property type="entry name" value="RNaseH_sf"/>
</dbReference>
<organism evidence="2 3">
    <name type="scientific">Cordylochernes scorpioides</name>
    <dbReference type="NCBI Taxonomy" id="51811"/>
    <lineage>
        <taxon>Eukaryota</taxon>
        <taxon>Metazoa</taxon>
        <taxon>Ecdysozoa</taxon>
        <taxon>Arthropoda</taxon>
        <taxon>Chelicerata</taxon>
        <taxon>Arachnida</taxon>
        <taxon>Pseudoscorpiones</taxon>
        <taxon>Cheliferoidea</taxon>
        <taxon>Chernetidae</taxon>
        <taxon>Cordylochernes</taxon>
    </lineage>
</organism>
<evidence type="ECO:0000313" key="2">
    <source>
        <dbReference type="EMBL" id="UYV82360.1"/>
    </source>
</evidence>
<accession>A0ABY6LMB7</accession>
<dbReference type="PROSITE" id="PS50994">
    <property type="entry name" value="INTEGRASE"/>
    <property type="match status" value="1"/>
</dbReference>
<dbReference type="InterPro" id="IPR012337">
    <property type="entry name" value="RNaseH-like_sf"/>
</dbReference>
<evidence type="ECO:0000313" key="3">
    <source>
        <dbReference type="Proteomes" id="UP001235939"/>
    </source>
</evidence>
<name>A0ABY6LMB7_9ARAC</name>
<dbReference type="Pfam" id="PF05380">
    <property type="entry name" value="Peptidase_A17"/>
    <property type="match status" value="1"/>
</dbReference>
<dbReference type="InterPro" id="IPR008042">
    <property type="entry name" value="Retrotrans_Pao"/>
</dbReference>
<dbReference type="Proteomes" id="UP001235939">
    <property type="component" value="Chromosome 21"/>
</dbReference>
<dbReference type="EMBL" id="CP092883">
    <property type="protein sequence ID" value="UYV82360.1"/>
    <property type="molecule type" value="Genomic_DNA"/>
</dbReference>
<dbReference type="SUPFAM" id="SSF53098">
    <property type="entry name" value="Ribonuclease H-like"/>
    <property type="match status" value="1"/>
</dbReference>
<proteinExistence type="predicted"/>
<dbReference type="InterPro" id="IPR001584">
    <property type="entry name" value="Integrase_cat-core"/>
</dbReference>
<keyword evidence="3" id="KW-1185">Reference proteome</keyword>
<dbReference type="Gene3D" id="3.30.420.10">
    <property type="entry name" value="Ribonuclease H-like superfamily/Ribonuclease H"/>
    <property type="match status" value="1"/>
</dbReference>
<protein>
    <recommendedName>
        <fullName evidence="1">Integrase catalytic domain-containing protein</fullName>
    </recommendedName>
</protein>
<reference evidence="2 3" key="1">
    <citation type="submission" date="2022-01" db="EMBL/GenBank/DDBJ databases">
        <title>A chromosomal length assembly of Cordylochernes scorpioides.</title>
        <authorList>
            <person name="Zeh D."/>
            <person name="Zeh J."/>
        </authorList>
    </citation>
    <scope>NUCLEOTIDE SEQUENCE [LARGE SCALE GENOMIC DNA]</scope>
    <source>
        <strain evidence="2">IN4F17</strain>
        <tissue evidence="2">Whole Body</tissue>
    </source>
</reference>
<feature type="domain" description="Integrase catalytic" evidence="1">
    <location>
        <begin position="407"/>
        <end position="589"/>
    </location>
</feature>
<dbReference type="PANTHER" id="PTHR47331">
    <property type="entry name" value="PHD-TYPE DOMAIN-CONTAINING PROTEIN"/>
    <property type="match status" value="1"/>
</dbReference>
<gene>
    <name evidence="2" type="ORF">LAZ67_21001786</name>
</gene>